<gene>
    <name evidence="1" type="ORF">KDW95_19270</name>
</gene>
<keyword evidence="2" id="KW-1185">Reference proteome</keyword>
<sequence length="271" mass="30170">MSENSALYQLVAQEIGRDYRQPLELYSTDNTPPREQLDQELNIAIGARACEQLLQHGGTADLICTFIPRTTFESLVELYSNGKRRLSAVYLDQPLQRQLHLARLLVPDAKSIGTMFGPFSAASRQRFDTAAGEQQLTPISITLDESDNPIERLKPLIQQSDVFLALPDRATFNRTTAKWLLYITLQQKVPVIGFSKTYVEAGALAAVYSTPAQIGRQTGELLRELDLSAPLPPPTYPKYFNVSNNPIVARTLNLSAPDNEALRQQLEDGNP</sequence>
<dbReference type="RefSeq" id="WP_255853417.1">
    <property type="nucleotide sequence ID" value="NZ_CP073347.1"/>
</dbReference>
<proteinExistence type="predicted"/>
<evidence type="ECO:0000313" key="2">
    <source>
        <dbReference type="Proteomes" id="UP001058461"/>
    </source>
</evidence>
<dbReference type="PANTHER" id="PTHR35271:SF1">
    <property type="entry name" value="ABC TRANSPORTER, SUBSTRATE-BINDING LIPOPROTEIN"/>
    <property type="match status" value="1"/>
</dbReference>
<dbReference type="EMBL" id="CP073347">
    <property type="protein sequence ID" value="UTW11377.1"/>
    <property type="molecule type" value="Genomic_DNA"/>
</dbReference>
<dbReference type="Proteomes" id="UP001058461">
    <property type="component" value="Chromosome"/>
</dbReference>
<organism evidence="1 2">
    <name type="scientific">Marinobacterium rhizophilum</name>
    <dbReference type="NCBI Taxonomy" id="420402"/>
    <lineage>
        <taxon>Bacteria</taxon>
        <taxon>Pseudomonadati</taxon>
        <taxon>Pseudomonadota</taxon>
        <taxon>Gammaproteobacteria</taxon>
        <taxon>Oceanospirillales</taxon>
        <taxon>Oceanospirillaceae</taxon>
        <taxon>Marinobacterium</taxon>
    </lineage>
</organism>
<dbReference type="Gene3D" id="3.40.50.2300">
    <property type="match status" value="1"/>
</dbReference>
<accession>A0ABY5HHR6</accession>
<evidence type="ECO:0008006" key="3">
    <source>
        <dbReference type="Google" id="ProtNLM"/>
    </source>
</evidence>
<protein>
    <recommendedName>
        <fullName evidence="3">ABC transporter substrate binding protein</fullName>
    </recommendedName>
</protein>
<name>A0ABY5HHR6_9GAMM</name>
<dbReference type="InterPro" id="IPR007487">
    <property type="entry name" value="ABC_transpt-TYRBP-like"/>
</dbReference>
<reference evidence="1" key="1">
    <citation type="submission" date="2021-04" db="EMBL/GenBank/DDBJ databases">
        <title>Oceanospirillales bacteria with DddD are important DMSP degraders in coastal seawater.</title>
        <authorList>
            <person name="Liu J."/>
        </authorList>
    </citation>
    <scope>NUCLEOTIDE SEQUENCE</scope>
    <source>
        <strain evidence="1">D13-1</strain>
    </source>
</reference>
<dbReference type="PANTHER" id="PTHR35271">
    <property type="entry name" value="ABC TRANSPORTER, SUBSTRATE-BINDING LIPOPROTEIN-RELATED"/>
    <property type="match status" value="1"/>
</dbReference>
<dbReference type="Pfam" id="PF04392">
    <property type="entry name" value="ABC_sub_bind"/>
    <property type="match status" value="1"/>
</dbReference>
<evidence type="ECO:0000313" key="1">
    <source>
        <dbReference type="EMBL" id="UTW11377.1"/>
    </source>
</evidence>